<keyword evidence="1" id="KW-0175">Coiled coil</keyword>
<evidence type="ECO:0000256" key="1">
    <source>
        <dbReference type="SAM" id="Coils"/>
    </source>
</evidence>
<keyword evidence="3" id="KW-1185">Reference proteome</keyword>
<evidence type="ECO:0000313" key="3">
    <source>
        <dbReference type="Proteomes" id="UP001596398"/>
    </source>
</evidence>
<sequence>MGADVELVEGEPTWTVRGAGESLPAPLAERLAAATGEIELWLTPGEEEPTGPNQYDCTPESTLAGALLDSVGAGPPCAIPLSESVLDEPVPEWIDASSLSVVDRKFSPYFTKQGVWCLVEVSIETVSEFERDFLVSVGVDADTGEPLPLLAEVGDVVTQSPAHPGVTESEPTTVDAEVFAAAHERAHAVTEATVDEIQEQAGNAAGVEFEEYLEVQAERLETLRKERERLDEELASIRSALEAATERAERLELLDDQETRQEERSDVVAELTELEEARRDGFPAYQQKIRNRHRINAEYTIVASLVIPYQKGDLELTVTDGAETCVVSQIYGHEAAFFEAPSCGRCGETLGAGGARIVEGELRGLDCGC</sequence>
<reference evidence="2 3" key="1">
    <citation type="journal article" date="2019" name="Int. J. Syst. Evol. Microbiol.">
        <title>The Global Catalogue of Microorganisms (GCM) 10K type strain sequencing project: providing services to taxonomists for standard genome sequencing and annotation.</title>
        <authorList>
            <consortium name="The Broad Institute Genomics Platform"/>
            <consortium name="The Broad Institute Genome Sequencing Center for Infectious Disease"/>
            <person name="Wu L."/>
            <person name="Ma J."/>
        </authorList>
    </citation>
    <scope>NUCLEOTIDE SEQUENCE [LARGE SCALE GENOMIC DNA]</scope>
    <source>
        <strain evidence="2 3">DT85</strain>
    </source>
</reference>
<comment type="caution">
    <text evidence="2">The sequence shown here is derived from an EMBL/GenBank/DDBJ whole genome shotgun (WGS) entry which is preliminary data.</text>
</comment>
<accession>A0ABD5ZTQ2</accession>
<gene>
    <name evidence="2" type="ORF">ACFQJ4_15380</name>
</gene>
<evidence type="ECO:0000313" key="2">
    <source>
        <dbReference type="EMBL" id="MFC7236681.1"/>
    </source>
</evidence>
<name>A0ABD5ZTQ2_9EURY</name>
<proteinExistence type="predicted"/>
<dbReference type="GeneID" id="79268419"/>
<dbReference type="Proteomes" id="UP001596398">
    <property type="component" value="Unassembled WGS sequence"/>
</dbReference>
<dbReference type="EMBL" id="JBHTAP010000002">
    <property type="protein sequence ID" value="MFC7236681.1"/>
    <property type="molecule type" value="Genomic_DNA"/>
</dbReference>
<protein>
    <submittedName>
        <fullName evidence="2">Uncharacterized protein</fullName>
    </submittedName>
</protein>
<feature type="coiled-coil region" evidence="1">
    <location>
        <begin position="213"/>
        <end position="261"/>
    </location>
</feature>
<dbReference type="AlphaFoldDB" id="A0ABD5ZTQ2"/>
<organism evidence="2 3">
    <name type="scientific">Halosegnis marinus</name>
    <dbReference type="NCBI Taxonomy" id="3034023"/>
    <lineage>
        <taxon>Archaea</taxon>
        <taxon>Methanobacteriati</taxon>
        <taxon>Methanobacteriota</taxon>
        <taxon>Stenosarchaea group</taxon>
        <taxon>Halobacteria</taxon>
        <taxon>Halobacteriales</taxon>
        <taxon>Natronomonadaceae</taxon>
        <taxon>Halosegnis</taxon>
    </lineage>
</organism>
<dbReference type="RefSeq" id="WP_276236272.1">
    <property type="nucleotide sequence ID" value="NZ_CP119803.1"/>
</dbReference>